<dbReference type="PANTHER" id="PTHR12459:SF15">
    <property type="entry name" value="TRANSMEMBRANE PROTEIN 135"/>
    <property type="match status" value="1"/>
</dbReference>
<evidence type="ECO:0000256" key="5">
    <source>
        <dbReference type="ARBA" id="ARBA00023136"/>
    </source>
</evidence>
<dbReference type="InterPro" id="IPR026749">
    <property type="entry name" value="Tmem135"/>
</dbReference>
<reference evidence="8" key="1">
    <citation type="submission" date="2015-11" db="EMBL/GenBank/DDBJ databases">
        <title>De novo transcriptome assembly of four potential Pierce s Disease insect vectors from Arizona vineyards.</title>
        <authorList>
            <person name="Tassone E.E."/>
        </authorList>
    </citation>
    <scope>NUCLEOTIDE SEQUENCE</scope>
</reference>
<dbReference type="AlphaFoldDB" id="A0A1B6GGN9"/>
<dbReference type="GO" id="GO:0012505">
    <property type="term" value="C:endomembrane system"/>
    <property type="evidence" value="ECO:0007669"/>
    <property type="project" value="UniProtKB-SubCell"/>
</dbReference>
<dbReference type="Pfam" id="PF15982">
    <property type="entry name" value="TMEM135_C_rich"/>
    <property type="match status" value="1"/>
</dbReference>
<evidence type="ECO:0000256" key="3">
    <source>
        <dbReference type="ARBA" id="ARBA00022692"/>
    </source>
</evidence>
<dbReference type="PROSITE" id="PS51257">
    <property type="entry name" value="PROKAR_LIPOPROTEIN"/>
    <property type="match status" value="1"/>
</dbReference>
<evidence type="ECO:0000259" key="7">
    <source>
        <dbReference type="Pfam" id="PF15982"/>
    </source>
</evidence>
<feature type="transmembrane region" description="Helical" evidence="6">
    <location>
        <begin position="287"/>
        <end position="310"/>
    </location>
</feature>
<evidence type="ECO:0000313" key="8">
    <source>
        <dbReference type="EMBL" id="JAS61586.1"/>
    </source>
</evidence>
<dbReference type="InterPro" id="IPR031926">
    <property type="entry name" value="TMEM135_N"/>
</dbReference>
<protein>
    <recommendedName>
        <fullName evidence="7">Transmembrane protein 135 N-terminal domain-containing protein</fullName>
    </recommendedName>
</protein>
<organism evidence="8">
    <name type="scientific">Cuerna arida</name>
    <dbReference type="NCBI Taxonomy" id="1464854"/>
    <lineage>
        <taxon>Eukaryota</taxon>
        <taxon>Metazoa</taxon>
        <taxon>Ecdysozoa</taxon>
        <taxon>Arthropoda</taxon>
        <taxon>Hexapoda</taxon>
        <taxon>Insecta</taxon>
        <taxon>Pterygota</taxon>
        <taxon>Neoptera</taxon>
        <taxon>Paraneoptera</taxon>
        <taxon>Hemiptera</taxon>
        <taxon>Auchenorrhyncha</taxon>
        <taxon>Membracoidea</taxon>
        <taxon>Cicadellidae</taxon>
        <taxon>Cicadellinae</taxon>
        <taxon>Proconiini</taxon>
        <taxon>Cuerna</taxon>
    </lineage>
</organism>
<proteinExistence type="inferred from homology"/>
<evidence type="ECO:0000256" key="2">
    <source>
        <dbReference type="ARBA" id="ARBA00008924"/>
    </source>
</evidence>
<comment type="similarity">
    <text evidence="2">Belongs to the TMEM135 family.</text>
</comment>
<keyword evidence="5 6" id="KW-0472">Membrane</keyword>
<evidence type="ECO:0000256" key="4">
    <source>
        <dbReference type="ARBA" id="ARBA00022989"/>
    </source>
</evidence>
<accession>A0A1B6GGN9</accession>
<feature type="domain" description="Transmembrane protein 135 N-terminal" evidence="7">
    <location>
        <begin position="21"/>
        <end position="138"/>
    </location>
</feature>
<comment type="subcellular location">
    <subcellularLocation>
        <location evidence="1">Endomembrane system</location>
        <topology evidence="1">Multi-pass membrane protein</topology>
    </subcellularLocation>
</comment>
<dbReference type="PANTHER" id="PTHR12459">
    <property type="entry name" value="TRANSMEMBRANE PROTEIN 135-RELATED"/>
    <property type="match status" value="1"/>
</dbReference>
<name>A0A1B6GGN9_9HEMI</name>
<dbReference type="EMBL" id="GECZ01008183">
    <property type="protein sequence ID" value="JAS61586.1"/>
    <property type="molecule type" value="Transcribed_RNA"/>
</dbReference>
<gene>
    <name evidence="8" type="ORF">g.10484</name>
</gene>
<feature type="transmembrane region" description="Helical" evidence="6">
    <location>
        <begin position="255"/>
        <end position="275"/>
    </location>
</feature>
<feature type="transmembrane region" description="Helical" evidence="6">
    <location>
        <begin position="103"/>
        <end position="120"/>
    </location>
</feature>
<feature type="transmembrane region" description="Helical" evidence="6">
    <location>
        <begin position="77"/>
        <end position="97"/>
    </location>
</feature>
<keyword evidence="4 6" id="KW-1133">Transmembrane helix</keyword>
<keyword evidence="3 6" id="KW-0812">Transmembrane</keyword>
<evidence type="ECO:0000256" key="1">
    <source>
        <dbReference type="ARBA" id="ARBA00004127"/>
    </source>
</evidence>
<sequence>MAVFSKQRYTLVDHLPCIYIHPWTTSCTYNSLVTTLQAVRGSAKFFLLIYLFQWLLKYRSFKYDVLVQQAKIYLRSCLFGGFCTGSSVAVMCFFRWLLGRYTALTLGLIPGMVGGSSIFIEDPSRRGLNFTLFIALVADLYLKVFEEEGLFPMNRYTEFLIFSSCSSLLLYCLRTIKSSYSILWPFTPHRLQEDPEMRLRCPHKGSCLNDITRTGVTYFCFGLILQSLKVTAFNFKLLARPTLFVKNFFQFNNLRLPLFAGLYVTLLKSISCLLVKFRGKDEAWHVLPAGAVASFCYLIHPNLSLALIAFSNLSQVICRQYRKRLKLPEWPWEEMLFMLCMGLLYHTRASHPQCYPRYMYKVMDTVTDYRTQVIYGLVEKHLLLRF</sequence>
<evidence type="ECO:0000256" key="6">
    <source>
        <dbReference type="SAM" id="Phobius"/>
    </source>
</evidence>